<dbReference type="AlphaFoldDB" id="A0A834RX55"/>
<accession>A0A834RX55</accession>
<keyword evidence="2" id="KW-0812">Transmembrane</keyword>
<reference evidence="3" key="1">
    <citation type="journal article" date="2018" name="BMC Genomics">
        <title>Comparative genomics of the wheat fungal pathogen Pyrenophora tritici-repentis reveals chromosomal variations and genome plasticity.</title>
        <authorList>
            <person name="Moolhuijzen P."/>
            <person name="See P.T."/>
            <person name="Hane J.K."/>
            <person name="Shi G."/>
            <person name="Liu Z."/>
            <person name="Oliver R.P."/>
            <person name="Moffat C.S."/>
        </authorList>
    </citation>
    <scope>NUCLEOTIDE SEQUENCE [LARGE SCALE GENOMIC DNA]</scope>
    <source>
        <strain evidence="3">M4</strain>
    </source>
</reference>
<evidence type="ECO:0000313" key="4">
    <source>
        <dbReference type="Proteomes" id="UP000245464"/>
    </source>
</evidence>
<dbReference type="KEGG" id="ptrr:90956209"/>
<sequence>MQRKIVSFAITTAIFLAIIAIFRPISKPPQKLRDPAPGIKGHYPYTKPKHAPWNPPKPKPPVDDETQADHLIIKSRLENEDLSWMDRLPRNWQRTVLTIDNDFAKLHEGAKRVDRGRVADVYLRWIIENYNKLPEVIVFLPPENQPRTSGQHIRSEIPKLRARSIQSSGFAPLKCPEVEMCEKLVHPFRSPPYEIRTLDEPMGNVWKQIFGDAKMGGEDLAASPSAEFAVSKAQVQKRSVDEYLKAWTWLNRTPMDDDSAGLVLEYLWPFLFGRDALFCPDFKEC</sequence>
<evidence type="ECO:0000256" key="2">
    <source>
        <dbReference type="SAM" id="Phobius"/>
    </source>
</evidence>
<dbReference type="RefSeq" id="XP_065962511.1">
    <property type="nucleotide sequence ID" value="XM_066106843.1"/>
</dbReference>
<dbReference type="Pfam" id="PF11913">
    <property type="entry name" value="DUF3431"/>
    <property type="match status" value="1"/>
</dbReference>
<keyword evidence="2" id="KW-1133">Transmembrane helix</keyword>
<dbReference type="InterPro" id="IPR021838">
    <property type="entry name" value="DUF3431"/>
</dbReference>
<feature type="transmembrane region" description="Helical" evidence="2">
    <location>
        <begin position="6"/>
        <end position="25"/>
    </location>
</feature>
<dbReference type="EMBL" id="NQIK02000004">
    <property type="protein sequence ID" value="KAF7571350.1"/>
    <property type="molecule type" value="Genomic_DNA"/>
</dbReference>
<gene>
    <name evidence="3" type="ORF">PtrM4_088500</name>
</gene>
<name>A0A834RX55_9PLEO</name>
<dbReference type="Proteomes" id="UP000245464">
    <property type="component" value="Chromosome 4"/>
</dbReference>
<comment type="caution">
    <text evidence="3">The sequence shown here is derived from an EMBL/GenBank/DDBJ whole genome shotgun (WGS) entry which is preliminary data.</text>
</comment>
<dbReference type="PANTHER" id="PTHR37490">
    <property type="entry name" value="EXPRESSED PROTEIN"/>
    <property type="match status" value="1"/>
</dbReference>
<keyword evidence="2" id="KW-0472">Membrane</keyword>
<dbReference type="GeneID" id="90956209"/>
<dbReference type="PANTHER" id="PTHR37490:SF2">
    <property type="match status" value="1"/>
</dbReference>
<feature type="region of interest" description="Disordered" evidence="1">
    <location>
        <begin position="33"/>
        <end position="65"/>
    </location>
</feature>
<proteinExistence type="predicted"/>
<evidence type="ECO:0000313" key="3">
    <source>
        <dbReference type="EMBL" id="KAF7571350.1"/>
    </source>
</evidence>
<organism evidence="3 4">
    <name type="scientific">Pyrenophora tritici-repentis</name>
    <dbReference type="NCBI Taxonomy" id="45151"/>
    <lineage>
        <taxon>Eukaryota</taxon>
        <taxon>Fungi</taxon>
        <taxon>Dikarya</taxon>
        <taxon>Ascomycota</taxon>
        <taxon>Pezizomycotina</taxon>
        <taxon>Dothideomycetes</taxon>
        <taxon>Pleosporomycetidae</taxon>
        <taxon>Pleosporales</taxon>
        <taxon>Pleosporineae</taxon>
        <taxon>Pleosporaceae</taxon>
        <taxon>Pyrenophora</taxon>
    </lineage>
</organism>
<evidence type="ECO:0000256" key="1">
    <source>
        <dbReference type="SAM" id="MobiDB-lite"/>
    </source>
</evidence>
<protein>
    <submittedName>
        <fullName evidence="3">DUF3431 domain containing protein</fullName>
    </submittedName>
</protein>